<dbReference type="SUPFAM" id="SSF56322">
    <property type="entry name" value="ADC synthase"/>
    <property type="match status" value="1"/>
</dbReference>
<dbReference type="InterPro" id="IPR001544">
    <property type="entry name" value="Aminotrans_IV"/>
</dbReference>
<evidence type="ECO:0000313" key="4">
    <source>
        <dbReference type="EMBL" id="MFD0987537.1"/>
    </source>
</evidence>
<dbReference type="EMBL" id="JBHTJO010000001">
    <property type="protein sequence ID" value="MFD0987537.1"/>
    <property type="molecule type" value="Genomic_DNA"/>
</dbReference>
<accession>A0ABW3JB07</accession>
<feature type="compositionally biased region" description="Low complexity" evidence="2">
    <location>
        <begin position="604"/>
        <end position="614"/>
    </location>
</feature>
<comment type="caution">
    <text evidence="4">The sequence shown here is derived from an EMBL/GenBank/DDBJ whole genome shotgun (WGS) entry which is preliminary data.</text>
</comment>
<dbReference type="InterPro" id="IPR005801">
    <property type="entry name" value="ADC_synthase"/>
</dbReference>
<evidence type="ECO:0000256" key="1">
    <source>
        <dbReference type="ARBA" id="ARBA00014472"/>
    </source>
</evidence>
<dbReference type="Gene3D" id="3.30.470.10">
    <property type="match status" value="1"/>
</dbReference>
<organism evidence="4 5">
    <name type="scientific">Methyloligella solikamskensis</name>
    <dbReference type="NCBI Taxonomy" id="1177756"/>
    <lineage>
        <taxon>Bacteria</taxon>
        <taxon>Pseudomonadati</taxon>
        <taxon>Pseudomonadota</taxon>
        <taxon>Alphaproteobacteria</taxon>
        <taxon>Hyphomicrobiales</taxon>
        <taxon>Hyphomicrobiaceae</taxon>
        <taxon>Methyloligella</taxon>
    </lineage>
</organism>
<dbReference type="NCBIfam" id="TIGR00553">
    <property type="entry name" value="pabB"/>
    <property type="match status" value="1"/>
</dbReference>
<evidence type="ECO:0000259" key="3">
    <source>
        <dbReference type="Pfam" id="PF00425"/>
    </source>
</evidence>
<feature type="region of interest" description="Disordered" evidence="2">
    <location>
        <begin position="595"/>
        <end position="614"/>
    </location>
</feature>
<gene>
    <name evidence="4" type="primary">pabB</name>
    <name evidence="4" type="ORF">ACFQ2F_10575</name>
</gene>
<keyword evidence="5" id="KW-1185">Reference proteome</keyword>
<dbReference type="RefSeq" id="WP_379089625.1">
    <property type="nucleotide sequence ID" value="NZ_JBHTJO010000001.1"/>
</dbReference>
<reference evidence="5" key="1">
    <citation type="journal article" date="2019" name="Int. J. Syst. Evol. Microbiol.">
        <title>The Global Catalogue of Microorganisms (GCM) 10K type strain sequencing project: providing services to taxonomists for standard genome sequencing and annotation.</title>
        <authorList>
            <consortium name="The Broad Institute Genomics Platform"/>
            <consortium name="The Broad Institute Genome Sequencing Center for Infectious Disease"/>
            <person name="Wu L."/>
            <person name="Ma J."/>
        </authorList>
    </citation>
    <scope>NUCLEOTIDE SEQUENCE [LARGE SCALE GENOMIC DNA]</scope>
    <source>
        <strain evidence="5">CCUG 61697</strain>
    </source>
</reference>
<dbReference type="Pfam" id="PF00425">
    <property type="entry name" value="Chorismate_bind"/>
    <property type="match status" value="1"/>
</dbReference>
<evidence type="ECO:0000313" key="5">
    <source>
        <dbReference type="Proteomes" id="UP001597102"/>
    </source>
</evidence>
<dbReference type="InterPro" id="IPR043131">
    <property type="entry name" value="BCAT-like_N"/>
</dbReference>
<dbReference type="Pfam" id="PF01063">
    <property type="entry name" value="Aminotran_4"/>
    <property type="match status" value="1"/>
</dbReference>
<name>A0ABW3JB07_9HYPH</name>
<dbReference type="Proteomes" id="UP001597102">
    <property type="component" value="Unassembled WGS sequence"/>
</dbReference>
<keyword evidence="4" id="KW-0032">Aminotransferase</keyword>
<dbReference type="PRINTS" id="PR00095">
    <property type="entry name" value="ANTSNTHASEI"/>
</dbReference>
<protein>
    <recommendedName>
        <fullName evidence="1">Probable branched-chain-amino-acid aminotransferase</fullName>
    </recommendedName>
</protein>
<sequence>MTDSPFVLLDDSLRPGGVSLLFEEPLEVVICRDPSQVEEKLIAIEQGLKRGLYAAGFFAYELGYCLEPKLADLMPENRDQPLFWIGLYRAPKRFDDRETKNWLARTGGEGDPDVTDLELSRSKKDYLDAFAKVKDYIAAGDVYQINLTLKYFFRYGGDPVALYQALRRKQRVSYGGLIGAEDFHCLSLSPELFFKREGSVLSTRPMKGTAPRGRTPREDSRLKTWLAVDEKQRAENLMIVDLLRNDLGRLAKIGSVEVTDLFTVETYRTVHQMTSGIRAEMRSDMGLREMLKALFPSGSVTGAPKVRAMEIIRELEDLPRGVYTGSVGTIAPNGGAEFNVAIRTLMLSNGKGEMGIGSGVVADSKGEAEYEECLLKGEFLTRPAQNFDLIETIRWEPDGGFYLLERHLNRLKASAHHFGYPYDREAVKAALAAETRSLQGGTYMVRLLLGEDGAISVSAKEITLPDRNTVWTFAVSDRRVDEKDPFFFHKTTRREFYEEAMAAAKEATGCDEVIFLNSKGELTEGTRTNLFLEKDGRLYTPAVACGLLPGTLREEMIDLPRVEASEAILTLEDLERADRVYLGNSVRGLIRAEPVGAEGEGEGAKPVGAAAESR</sequence>
<dbReference type="Gene3D" id="3.20.10.10">
    <property type="entry name" value="D-amino Acid Aminotransferase, subunit A, domain 2"/>
    <property type="match status" value="1"/>
</dbReference>
<proteinExistence type="predicted"/>
<dbReference type="PANTHER" id="PTHR11236">
    <property type="entry name" value="AMINOBENZOATE/ANTHRANILATE SYNTHASE"/>
    <property type="match status" value="1"/>
</dbReference>
<feature type="domain" description="Chorismate-utilising enzyme C-terminal" evidence="3">
    <location>
        <begin position="123"/>
        <end position="376"/>
    </location>
</feature>
<evidence type="ECO:0000256" key="2">
    <source>
        <dbReference type="SAM" id="MobiDB-lite"/>
    </source>
</evidence>
<dbReference type="InterPro" id="IPR036038">
    <property type="entry name" value="Aminotransferase-like"/>
</dbReference>
<dbReference type="InterPro" id="IPR005802">
    <property type="entry name" value="ADC_synth_comp_1"/>
</dbReference>
<dbReference type="SUPFAM" id="SSF56752">
    <property type="entry name" value="D-aminoacid aminotransferase-like PLP-dependent enzymes"/>
    <property type="match status" value="1"/>
</dbReference>
<dbReference type="InterPro" id="IPR043132">
    <property type="entry name" value="BCAT-like_C"/>
</dbReference>
<dbReference type="InterPro" id="IPR015890">
    <property type="entry name" value="Chorismate_C"/>
</dbReference>
<dbReference type="GO" id="GO:0046820">
    <property type="term" value="F:4-amino-4-deoxychorismate synthase activity"/>
    <property type="evidence" value="ECO:0007669"/>
    <property type="project" value="UniProtKB-EC"/>
</dbReference>
<dbReference type="InterPro" id="IPR019999">
    <property type="entry name" value="Anth_synth_I-like"/>
</dbReference>
<dbReference type="Gene3D" id="3.60.120.10">
    <property type="entry name" value="Anthranilate synthase"/>
    <property type="match status" value="1"/>
</dbReference>
<dbReference type="PANTHER" id="PTHR11236:SF50">
    <property type="entry name" value="AMINODEOXYCHORISMATE SYNTHASE COMPONENT 1"/>
    <property type="match status" value="1"/>
</dbReference>
<keyword evidence="4" id="KW-0808">Transferase</keyword>